<keyword evidence="5" id="KW-1185">Reference proteome</keyword>
<organism evidence="4 5">
    <name type="scientific">Paenibacillus shirakamiensis</name>
    <dbReference type="NCBI Taxonomy" id="1265935"/>
    <lineage>
        <taxon>Bacteria</taxon>
        <taxon>Bacillati</taxon>
        <taxon>Bacillota</taxon>
        <taxon>Bacilli</taxon>
        <taxon>Bacillales</taxon>
        <taxon>Paenibacillaceae</taxon>
        <taxon>Paenibacillus</taxon>
    </lineage>
</organism>
<dbReference type="InterPro" id="IPR025889">
    <property type="entry name" value="GSP17M-like_dom"/>
</dbReference>
<dbReference type="EMBL" id="JAGGLD010000004">
    <property type="protein sequence ID" value="MBP2001624.1"/>
    <property type="molecule type" value="Genomic_DNA"/>
</dbReference>
<keyword evidence="2" id="KW-0472">Membrane</keyword>
<proteinExistence type="predicted"/>
<protein>
    <submittedName>
        <fullName evidence="4">Membrane protein</fullName>
    </submittedName>
</protein>
<evidence type="ECO:0000256" key="1">
    <source>
        <dbReference type="SAM" id="MobiDB-lite"/>
    </source>
</evidence>
<reference evidence="4 5" key="1">
    <citation type="submission" date="2021-03" db="EMBL/GenBank/DDBJ databases">
        <title>Genomic Encyclopedia of Type Strains, Phase IV (KMG-IV): sequencing the most valuable type-strain genomes for metagenomic binning, comparative biology and taxonomic classification.</title>
        <authorList>
            <person name="Goeker M."/>
        </authorList>
    </citation>
    <scope>NUCLEOTIDE SEQUENCE [LARGE SCALE GENOMIC DNA]</scope>
    <source>
        <strain evidence="4 5">DSM 26806</strain>
    </source>
</reference>
<name>A0ABS4JIU1_9BACL</name>
<feature type="transmembrane region" description="Helical" evidence="2">
    <location>
        <begin position="57"/>
        <end position="82"/>
    </location>
</feature>
<evidence type="ECO:0000259" key="3">
    <source>
        <dbReference type="Pfam" id="PF11181"/>
    </source>
</evidence>
<dbReference type="InterPro" id="IPR052948">
    <property type="entry name" value="Low_temp-induced_all0457"/>
</dbReference>
<dbReference type="RefSeq" id="WP_209863272.1">
    <property type="nucleotide sequence ID" value="NZ_JAGGLD010000004.1"/>
</dbReference>
<keyword evidence="2" id="KW-1133">Transmembrane helix</keyword>
<evidence type="ECO:0000256" key="2">
    <source>
        <dbReference type="SAM" id="Phobius"/>
    </source>
</evidence>
<evidence type="ECO:0000313" key="5">
    <source>
        <dbReference type="Proteomes" id="UP001519288"/>
    </source>
</evidence>
<dbReference type="PANTHER" id="PTHR36109:SF2">
    <property type="entry name" value="MEMBRANE PROTEIN"/>
    <property type="match status" value="1"/>
</dbReference>
<sequence>MAKKIVGVFSNEQEASVAIEALKGHGFNTEDISVVAKNKQDVQEITNETGTKSPEGIVAGLATGGVVGGTAGLLAGIGALFIPGIGPIVAAGPIVATLTGMVAGAGAGGLVGGLVGLGIPEDEAKEYDTFVDDGRILVLVSASTEEEEQRIYDVFRGHKTMNARHYHELGNTTTPDLDLEDPARTNDNIRPHISATDTGTMPFYNEKVNPSTDGQTKEGITLTNPDLDSEPVQAPDATLEATRMARKNRI</sequence>
<evidence type="ECO:0000313" key="4">
    <source>
        <dbReference type="EMBL" id="MBP2001624.1"/>
    </source>
</evidence>
<comment type="caution">
    <text evidence="4">The sequence shown here is derived from an EMBL/GenBank/DDBJ whole genome shotgun (WGS) entry which is preliminary data.</text>
</comment>
<feature type="transmembrane region" description="Helical" evidence="2">
    <location>
        <begin position="94"/>
        <end position="117"/>
    </location>
</feature>
<accession>A0ABS4JIU1</accession>
<feature type="domain" description="General stress protein 17M-like" evidence="3">
    <location>
        <begin position="5"/>
        <end position="74"/>
    </location>
</feature>
<dbReference type="Pfam" id="PF11181">
    <property type="entry name" value="YflT"/>
    <property type="match status" value="1"/>
</dbReference>
<keyword evidence="2" id="KW-0812">Transmembrane</keyword>
<dbReference type="Proteomes" id="UP001519288">
    <property type="component" value="Unassembled WGS sequence"/>
</dbReference>
<dbReference type="PANTHER" id="PTHR36109">
    <property type="entry name" value="MEMBRANE PROTEIN-RELATED"/>
    <property type="match status" value="1"/>
</dbReference>
<gene>
    <name evidence="4" type="ORF">J2Z69_002669</name>
</gene>
<feature type="region of interest" description="Disordered" evidence="1">
    <location>
        <begin position="209"/>
        <end position="232"/>
    </location>
</feature>